<protein>
    <recommendedName>
        <fullName evidence="1">Endothelin-like toxin domain-containing protein</fullName>
    </recommendedName>
</protein>
<dbReference type="Proteomes" id="UP000295418">
    <property type="component" value="Unassembled WGS sequence"/>
</dbReference>
<dbReference type="GO" id="GO:0005576">
    <property type="term" value="C:extracellular region"/>
    <property type="evidence" value="ECO:0007669"/>
    <property type="project" value="InterPro"/>
</dbReference>
<dbReference type="InterPro" id="IPR001928">
    <property type="entry name" value="Endothln-like_toxin"/>
</dbReference>
<feature type="domain" description="Endothelin-like toxin" evidence="1">
    <location>
        <begin position="13"/>
        <end position="33"/>
    </location>
</feature>
<dbReference type="EMBL" id="SKFG01000045">
    <property type="protein sequence ID" value="TCZ70225.1"/>
    <property type="molecule type" value="Genomic_DNA"/>
</dbReference>
<accession>A0A4R4E353</accession>
<reference evidence="2 3" key="1">
    <citation type="submission" date="2019-03" db="EMBL/GenBank/DDBJ databases">
        <authorList>
            <person name="Kim M.K.M."/>
        </authorList>
    </citation>
    <scope>NUCLEOTIDE SEQUENCE [LARGE SCALE GENOMIC DNA]</scope>
    <source>
        <strain evidence="2 3">18JY21-1</strain>
    </source>
</reference>
<organism evidence="2 3">
    <name type="scientific">Paenibacillus albiflavus</name>
    <dbReference type="NCBI Taxonomy" id="2545760"/>
    <lineage>
        <taxon>Bacteria</taxon>
        <taxon>Bacillati</taxon>
        <taxon>Bacillota</taxon>
        <taxon>Bacilli</taxon>
        <taxon>Bacillales</taxon>
        <taxon>Paenibacillaceae</taxon>
        <taxon>Paenibacillus</taxon>
    </lineage>
</organism>
<evidence type="ECO:0000313" key="2">
    <source>
        <dbReference type="EMBL" id="TCZ70225.1"/>
    </source>
</evidence>
<proteinExistence type="predicted"/>
<dbReference type="Pfam" id="PF00322">
    <property type="entry name" value="Endothelin"/>
    <property type="match status" value="1"/>
</dbReference>
<comment type="caution">
    <text evidence="2">The sequence shown here is derived from an EMBL/GenBank/DDBJ whole genome shotgun (WGS) entry which is preliminary data.</text>
</comment>
<dbReference type="AlphaFoldDB" id="A0A4R4E353"/>
<name>A0A4R4E353_9BACL</name>
<evidence type="ECO:0000313" key="3">
    <source>
        <dbReference type="Proteomes" id="UP000295418"/>
    </source>
</evidence>
<evidence type="ECO:0000259" key="1">
    <source>
        <dbReference type="Pfam" id="PF00322"/>
    </source>
</evidence>
<sequence length="43" mass="5189">MNLDKINILVYYRFKKRSCSSWKDGECVSFCYLFWGSRMIWGG</sequence>
<keyword evidence="3" id="KW-1185">Reference proteome</keyword>
<gene>
    <name evidence="2" type="ORF">E0485_23360</name>
</gene>